<sequence>MKDIRNYGLLAHNTFGIDAKCSRFLEYESVEEARQIVGLLTEADQPLLILGGGSNLLLTGDYAGTVLHSAIMGIEVLDNKTLAAAEGDDALCNPDWVFLSCGSGEVFDDVVAYAVEHGYHGVENLSIIPGEVGASAVQNIGAYGVEAKDIIYKVEAVEIATGRVVVFDNADCEYSYRQSKFKHEWKDKYLVTHVIYRLQKTFRPDLDYGNIRSALEAKRIAEPTAQQLRDVIIEIREAKLPDPKVLGNAGSFFMNPIVEKAKYEELAALYPGMPHYTIDDSHEKIPAGWMIDQCGWKGKSLGRAGVHDKQALVLVNRGGATGEEIVKLCETIQEDVKQKFGIEIHPEVNVK</sequence>
<keyword evidence="12 19" id="KW-0133">Cell shape</keyword>
<dbReference type="Gene3D" id="3.30.43.10">
    <property type="entry name" value="Uridine Diphospho-n-acetylenolpyruvylglucosamine Reductase, domain 2"/>
    <property type="match status" value="1"/>
</dbReference>
<dbReference type="AlphaFoldDB" id="A0A3E5E9J6"/>
<evidence type="ECO:0000256" key="11">
    <source>
        <dbReference type="ARBA" id="ARBA00022857"/>
    </source>
</evidence>
<reference evidence="21 22" key="1">
    <citation type="submission" date="2018-08" db="EMBL/GenBank/DDBJ databases">
        <title>A genome reference for cultivated species of the human gut microbiota.</title>
        <authorList>
            <person name="Zou Y."/>
            <person name="Xue W."/>
            <person name="Luo G."/>
        </authorList>
    </citation>
    <scope>NUCLEOTIDE SEQUENCE [LARGE SCALE GENOMIC DNA]</scope>
    <source>
        <strain evidence="21 22">AF24-12</strain>
    </source>
</reference>
<evidence type="ECO:0000256" key="13">
    <source>
        <dbReference type="ARBA" id="ARBA00022984"/>
    </source>
</evidence>
<evidence type="ECO:0000256" key="9">
    <source>
        <dbReference type="ARBA" id="ARBA00022630"/>
    </source>
</evidence>
<evidence type="ECO:0000256" key="19">
    <source>
        <dbReference type="HAMAP-Rule" id="MF_00037"/>
    </source>
</evidence>
<comment type="function">
    <text evidence="2 19">Cell wall formation.</text>
</comment>
<dbReference type="Proteomes" id="UP000283872">
    <property type="component" value="Unassembled WGS sequence"/>
</dbReference>
<feature type="active site" description="Proton donor" evidence="19">
    <location>
        <position position="251"/>
    </location>
</feature>
<protein>
    <recommendedName>
        <fullName evidence="6 19">UDP-N-acetylenolpyruvoylglucosamine reductase</fullName>
        <ecNumber evidence="5 19">1.3.1.98</ecNumber>
    </recommendedName>
    <alternativeName>
        <fullName evidence="17 19">UDP-N-acetylmuramate dehydrogenase</fullName>
    </alternativeName>
</protein>
<dbReference type="InterPro" id="IPR011601">
    <property type="entry name" value="MurB_C"/>
</dbReference>
<dbReference type="InterPro" id="IPR006094">
    <property type="entry name" value="Oxid_FAD_bind_N"/>
</dbReference>
<dbReference type="GO" id="GO:0071555">
    <property type="term" value="P:cell wall organization"/>
    <property type="evidence" value="ECO:0007669"/>
    <property type="project" value="UniProtKB-KW"/>
</dbReference>
<evidence type="ECO:0000256" key="2">
    <source>
        <dbReference type="ARBA" id="ARBA00003921"/>
    </source>
</evidence>
<evidence type="ECO:0000313" key="21">
    <source>
        <dbReference type="EMBL" id="RGS19415.1"/>
    </source>
</evidence>
<feature type="active site" evidence="19">
    <location>
        <position position="347"/>
    </location>
</feature>
<dbReference type="Gene3D" id="3.30.465.10">
    <property type="match status" value="1"/>
</dbReference>
<keyword evidence="9 19" id="KW-0285">Flavoprotein</keyword>
<dbReference type="EMBL" id="QRVA01000002">
    <property type="protein sequence ID" value="RGS19415.1"/>
    <property type="molecule type" value="Genomic_DNA"/>
</dbReference>
<dbReference type="SUPFAM" id="SSF56194">
    <property type="entry name" value="Uridine diphospho-N-Acetylenolpyruvylglucosamine reductase, MurB, C-terminal domain"/>
    <property type="match status" value="1"/>
</dbReference>
<comment type="similarity">
    <text evidence="19">Belongs to the MurB family.</text>
</comment>
<evidence type="ECO:0000256" key="12">
    <source>
        <dbReference type="ARBA" id="ARBA00022960"/>
    </source>
</evidence>
<evidence type="ECO:0000256" key="6">
    <source>
        <dbReference type="ARBA" id="ARBA00015188"/>
    </source>
</evidence>
<evidence type="ECO:0000256" key="15">
    <source>
        <dbReference type="ARBA" id="ARBA00023306"/>
    </source>
</evidence>
<keyword evidence="11 19" id="KW-0521">NADP</keyword>
<dbReference type="GO" id="GO:0005829">
    <property type="term" value="C:cytosol"/>
    <property type="evidence" value="ECO:0007669"/>
    <property type="project" value="TreeGrafter"/>
</dbReference>
<dbReference type="InterPro" id="IPR016167">
    <property type="entry name" value="FAD-bd_PCMH_sub1"/>
</dbReference>
<dbReference type="InterPro" id="IPR036635">
    <property type="entry name" value="MurB_C_sf"/>
</dbReference>
<comment type="catalytic activity">
    <reaction evidence="18 19">
        <text>UDP-N-acetyl-alpha-D-muramate + NADP(+) = UDP-N-acetyl-3-O-(1-carboxyvinyl)-alpha-D-glucosamine + NADPH + H(+)</text>
        <dbReference type="Rhea" id="RHEA:12248"/>
        <dbReference type="ChEBI" id="CHEBI:15378"/>
        <dbReference type="ChEBI" id="CHEBI:57783"/>
        <dbReference type="ChEBI" id="CHEBI:58349"/>
        <dbReference type="ChEBI" id="CHEBI:68483"/>
        <dbReference type="ChEBI" id="CHEBI:70757"/>
        <dbReference type="EC" id="1.3.1.98"/>
    </reaction>
</comment>
<dbReference type="GO" id="GO:0008762">
    <property type="term" value="F:UDP-N-acetylmuramate dehydrogenase activity"/>
    <property type="evidence" value="ECO:0007669"/>
    <property type="project" value="UniProtKB-UniRule"/>
</dbReference>
<evidence type="ECO:0000259" key="20">
    <source>
        <dbReference type="PROSITE" id="PS51387"/>
    </source>
</evidence>
<name>A0A3E5E9J6_9BACT</name>
<evidence type="ECO:0000256" key="17">
    <source>
        <dbReference type="ARBA" id="ARBA00031026"/>
    </source>
</evidence>
<dbReference type="NCBIfam" id="TIGR00179">
    <property type="entry name" value="murB"/>
    <property type="match status" value="1"/>
</dbReference>
<organism evidence="21 22">
    <name type="scientific">Segatella copri</name>
    <dbReference type="NCBI Taxonomy" id="165179"/>
    <lineage>
        <taxon>Bacteria</taxon>
        <taxon>Pseudomonadati</taxon>
        <taxon>Bacteroidota</taxon>
        <taxon>Bacteroidia</taxon>
        <taxon>Bacteroidales</taxon>
        <taxon>Prevotellaceae</taxon>
        <taxon>Segatella</taxon>
    </lineage>
</organism>
<dbReference type="NCBIfam" id="NF000755">
    <property type="entry name" value="PRK00046.1"/>
    <property type="match status" value="1"/>
</dbReference>
<dbReference type="SUPFAM" id="SSF56176">
    <property type="entry name" value="FAD-binding/transporter-associated domain-like"/>
    <property type="match status" value="1"/>
</dbReference>
<accession>A0A3E5E9J6</accession>
<dbReference type="InterPro" id="IPR016166">
    <property type="entry name" value="FAD-bd_PCMH"/>
</dbReference>
<dbReference type="PANTHER" id="PTHR21071:SF4">
    <property type="entry name" value="UDP-N-ACETYLENOLPYRUVOYLGLUCOSAMINE REDUCTASE"/>
    <property type="match status" value="1"/>
</dbReference>
<comment type="pathway">
    <text evidence="4 19">Cell wall biogenesis; peptidoglycan biosynthesis.</text>
</comment>
<dbReference type="GO" id="GO:0071949">
    <property type="term" value="F:FAD binding"/>
    <property type="evidence" value="ECO:0007669"/>
    <property type="project" value="InterPro"/>
</dbReference>
<evidence type="ECO:0000256" key="14">
    <source>
        <dbReference type="ARBA" id="ARBA00023002"/>
    </source>
</evidence>
<dbReference type="HAMAP" id="MF_00037">
    <property type="entry name" value="MurB"/>
    <property type="match status" value="1"/>
</dbReference>
<keyword evidence="8 19" id="KW-0132">Cell division</keyword>
<comment type="cofactor">
    <cofactor evidence="1 19">
        <name>FAD</name>
        <dbReference type="ChEBI" id="CHEBI:57692"/>
    </cofactor>
</comment>
<keyword evidence="16 19" id="KW-0961">Cell wall biogenesis/degradation</keyword>
<evidence type="ECO:0000256" key="10">
    <source>
        <dbReference type="ARBA" id="ARBA00022827"/>
    </source>
</evidence>
<evidence type="ECO:0000256" key="4">
    <source>
        <dbReference type="ARBA" id="ARBA00004752"/>
    </source>
</evidence>
<keyword evidence="10 19" id="KW-0274">FAD</keyword>
<keyword evidence="15 19" id="KW-0131">Cell cycle</keyword>
<evidence type="ECO:0000256" key="3">
    <source>
        <dbReference type="ARBA" id="ARBA00004496"/>
    </source>
</evidence>
<evidence type="ECO:0000313" key="22">
    <source>
        <dbReference type="Proteomes" id="UP000283872"/>
    </source>
</evidence>
<feature type="domain" description="FAD-binding PCMH-type" evidence="20">
    <location>
        <begin position="17"/>
        <end position="201"/>
    </location>
</feature>
<feature type="active site" evidence="19">
    <location>
        <position position="177"/>
    </location>
</feature>
<dbReference type="PROSITE" id="PS51387">
    <property type="entry name" value="FAD_PCMH"/>
    <property type="match status" value="1"/>
</dbReference>
<keyword evidence="13 19" id="KW-0573">Peptidoglycan synthesis</keyword>
<evidence type="ECO:0000256" key="8">
    <source>
        <dbReference type="ARBA" id="ARBA00022618"/>
    </source>
</evidence>
<keyword evidence="14 19" id="KW-0560">Oxidoreductase</keyword>
<dbReference type="GO" id="GO:0009252">
    <property type="term" value="P:peptidoglycan biosynthetic process"/>
    <property type="evidence" value="ECO:0007669"/>
    <property type="project" value="UniProtKB-UniRule"/>
</dbReference>
<evidence type="ECO:0000256" key="7">
    <source>
        <dbReference type="ARBA" id="ARBA00022490"/>
    </source>
</evidence>
<dbReference type="PANTHER" id="PTHR21071">
    <property type="entry name" value="UDP-N-ACETYLENOLPYRUVOYLGLUCOSAMINE REDUCTASE"/>
    <property type="match status" value="1"/>
</dbReference>
<dbReference type="InterPro" id="IPR036318">
    <property type="entry name" value="FAD-bd_PCMH-like_sf"/>
</dbReference>
<gene>
    <name evidence="19" type="primary">murB</name>
    <name evidence="21" type="ORF">DWY11_01285</name>
</gene>
<dbReference type="Pfam" id="PF01565">
    <property type="entry name" value="FAD_binding_4"/>
    <property type="match status" value="1"/>
</dbReference>
<dbReference type="UniPathway" id="UPA00219"/>
<evidence type="ECO:0000256" key="5">
    <source>
        <dbReference type="ARBA" id="ARBA00012518"/>
    </source>
</evidence>
<dbReference type="RefSeq" id="WP_117586272.1">
    <property type="nucleotide sequence ID" value="NZ_QRVA01000002.1"/>
</dbReference>
<comment type="caution">
    <text evidence="21">The sequence shown here is derived from an EMBL/GenBank/DDBJ whole genome shotgun (WGS) entry which is preliminary data.</text>
</comment>
<keyword evidence="7 19" id="KW-0963">Cytoplasm</keyword>
<evidence type="ECO:0000256" key="1">
    <source>
        <dbReference type="ARBA" id="ARBA00001974"/>
    </source>
</evidence>
<dbReference type="InterPro" id="IPR016169">
    <property type="entry name" value="FAD-bd_PCMH_sub2"/>
</dbReference>
<dbReference type="InterPro" id="IPR003170">
    <property type="entry name" value="MurB"/>
</dbReference>
<comment type="subcellular location">
    <subcellularLocation>
        <location evidence="3 19">Cytoplasm</location>
    </subcellularLocation>
</comment>
<evidence type="ECO:0000256" key="18">
    <source>
        <dbReference type="ARBA" id="ARBA00048914"/>
    </source>
</evidence>
<dbReference type="GO" id="GO:0051301">
    <property type="term" value="P:cell division"/>
    <property type="evidence" value="ECO:0007669"/>
    <property type="project" value="UniProtKB-KW"/>
</dbReference>
<evidence type="ECO:0000256" key="16">
    <source>
        <dbReference type="ARBA" id="ARBA00023316"/>
    </source>
</evidence>
<dbReference type="GO" id="GO:0008360">
    <property type="term" value="P:regulation of cell shape"/>
    <property type="evidence" value="ECO:0007669"/>
    <property type="project" value="UniProtKB-KW"/>
</dbReference>
<proteinExistence type="inferred from homology"/>
<dbReference type="Pfam" id="PF02873">
    <property type="entry name" value="MurB_C"/>
    <property type="match status" value="1"/>
</dbReference>
<dbReference type="EC" id="1.3.1.98" evidence="5 19"/>
<dbReference type="Gene3D" id="3.90.78.10">
    <property type="entry name" value="UDP-N-acetylenolpyruvoylglucosamine reductase, C-terminal domain"/>
    <property type="match status" value="1"/>
</dbReference>